<feature type="transmembrane region" description="Helical" evidence="7">
    <location>
        <begin position="146"/>
        <end position="171"/>
    </location>
</feature>
<dbReference type="Pfam" id="PF06808">
    <property type="entry name" value="DctM"/>
    <property type="match status" value="1"/>
</dbReference>
<gene>
    <name evidence="9" type="ORF">S01H4_24294</name>
</gene>
<evidence type="ECO:0000256" key="5">
    <source>
        <dbReference type="ARBA" id="ARBA00022989"/>
    </source>
</evidence>
<evidence type="ECO:0000256" key="7">
    <source>
        <dbReference type="SAM" id="Phobius"/>
    </source>
</evidence>
<dbReference type="GO" id="GO:0005886">
    <property type="term" value="C:plasma membrane"/>
    <property type="evidence" value="ECO:0007669"/>
    <property type="project" value="UniProtKB-SubCell"/>
</dbReference>
<dbReference type="GO" id="GO:0022857">
    <property type="term" value="F:transmembrane transporter activity"/>
    <property type="evidence" value="ECO:0007669"/>
    <property type="project" value="TreeGrafter"/>
</dbReference>
<feature type="non-terminal residue" evidence="9">
    <location>
        <position position="300"/>
    </location>
</feature>
<evidence type="ECO:0000256" key="4">
    <source>
        <dbReference type="ARBA" id="ARBA00022692"/>
    </source>
</evidence>
<evidence type="ECO:0000256" key="1">
    <source>
        <dbReference type="ARBA" id="ARBA00004429"/>
    </source>
</evidence>
<feature type="transmembrane region" description="Helical" evidence="7">
    <location>
        <begin position="106"/>
        <end position="125"/>
    </location>
</feature>
<feature type="transmembrane region" description="Helical" evidence="7">
    <location>
        <begin position="74"/>
        <end position="100"/>
    </location>
</feature>
<feature type="non-terminal residue" evidence="9">
    <location>
        <position position="1"/>
    </location>
</feature>
<evidence type="ECO:0000256" key="3">
    <source>
        <dbReference type="ARBA" id="ARBA00022519"/>
    </source>
</evidence>
<comment type="subcellular location">
    <subcellularLocation>
        <location evidence="1">Cell inner membrane</location>
        <topology evidence="1">Multi-pass membrane protein</topology>
    </subcellularLocation>
</comment>
<evidence type="ECO:0000256" key="2">
    <source>
        <dbReference type="ARBA" id="ARBA00022475"/>
    </source>
</evidence>
<keyword evidence="4 7" id="KW-0812">Transmembrane</keyword>
<evidence type="ECO:0000256" key="6">
    <source>
        <dbReference type="ARBA" id="ARBA00023136"/>
    </source>
</evidence>
<feature type="transmembrane region" description="Helical" evidence="7">
    <location>
        <begin position="191"/>
        <end position="209"/>
    </location>
</feature>
<reference evidence="9" key="1">
    <citation type="journal article" date="2014" name="Front. Microbiol.">
        <title>High frequency of phylogenetically diverse reductive dehalogenase-homologous genes in deep subseafloor sedimentary metagenomes.</title>
        <authorList>
            <person name="Kawai M."/>
            <person name="Futagami T."/>
            <person name="Toyoda A."/>
            <person name="Takaki Y."/>
            <person name="Nishi S."/>
            <person name="Hori S."/>
            <person name="Arai W."/>
            <person name="Tsubouchi T."/>
            <person name="Morono Y."/>
            <person name="Uchiyama I."/>
            <person name="Ito T."/>
            <person name="Fujiyama A."/>
            <person name="Inagaki F."/>
            <person name="Takami H."/>
        </authorList>
    </citation>
    <scope>NUCLEOTIDE SEQUENCE</scope>
    <source>
        <strain evidence="9">Expedition CK06-06</strain>
    </source>
</reference>
<keyword evidence="6 7" id="KW-0472">Membrane</keyword>
<evidence type="ECO:0000313" key="9">
    <source>
        <dbReference type="EMBL" id="GAG84495.1"/>
    </source>
</evidence>
<feature type="domain" description="TRAP C4-dicarboxylate transport system permease DctM subunit" evidence="8">
    <location>
        <begin position="4"/>
        <end position="300"/>
    </location>
</feature>
<feature type="transmembrane region" description="Helical" evidence="7">
    <location>
        <begin position="32"/>
        <end position="53"/>
    </location>
</feature>
<dbReference type="EMBL" id="BART01011393">
    <property type="protein sequence ID" value="GAG84495.1"/>
    <property type="molecule type" value="Genomic_DNA"/>
</dbReference>
<keyword evidence="3" id="KW-0997">Cell inner membrane</keyword>
<evidence type="ECO:0000259" key="8">
    <source>
        <dbReference type="Pfam" id="PF06808"/>
    </source>
</evidence>
<organism evidence="9">
    <name type="scientific">marine sediment metagenome</name>
    <dbReference type="NCBI Taxonomy" id="412755"/>
    <lineage>
        <taxon>unclassified sequences</taxon>
        <taxon>metagenomes</taxon>
        <taxon>ecological metagenomes</taxon>
    </lineage>
</organism>
<dbReference type="AlphaFoldDB" id="X1AP19"/>
<name>X1AP19_9ZZZZ</name>
<feature type="transmembrane region" description="Helical" evidence="7">
    <location>
        <begin position="254"/>
        <end position="281"/>
    </location>
</feature>
<proteinExistence type="predicted"/>
<sequence>TVCSAGTLGILMPPSIMLVIMADQASVPVSDLFMGAVLPCVMLAILYMFYLVFIGNVRPEDAPLGSQQESSSKVFLDVILSIVPAFMLILVVLGSIFAGVATVTEASGLGVVGASILAITHWLCSTNQAHQKKFDYRTILHQGWQSCIDAFSLTGSIVGILIGATCFAFILRELGGDKLIQYGLESLPFGPFGVVAVVLGIIFFLGFFLDWIEITIIVLPLVVSTIGTMDFQFVDPALYERHEDFVAARTIANTVWFCILMAVCLQTSFLTPPVGFAIFYLKSVTPEEVELKDIYKGVVP</sequence>
<accession>X1AP19</accession>
<dbReference type="PANTHER" id="PTHR33362:SF7">
    <property type="entry name" value="SLL1103 PROTEIN"/>
    <property type="match status" value="1"/>
</dbReference>
<comment type="caution">
    <text evidence="9">The sequence shown here is derived from an EMBL/GenBank/DDBJ whole genome shotgun (WGS) entry which is preliminary data.</text>
</comment>
<dbReference type="InterPro" id="IPR010656">
    <property type="entry name" value="DctM"/>
</dbReference>
<dbReference type="PANTHER" id="PTHR33362">
    <property type="entry name" value="SIALIC ACID TRAP TRANSPORTER PERMEASE PROTEIN SIAT-RELATED"/>
    <property type="match status" value="1"/>
</dbReference>
<dbReference type="InterPro" id="IPR004681">
    <property type="entry name" value="TRAP_DctM"/>
</dbReference>
<keyword evidence="5 7" id="KW-1133">Transmembrane helix</keyword>
<keyword evidence="2" id="KW-1003">Cell membrane</keyword>
<protein>
    <recommendedName>
        <fullName evidence="8">TRAP C4-dicarboxylate transport system permease DctM subunit domain-containing protein</fullName>
    </recommendedName>
</protein>